<dbReference type="RefSeq" id="WP_101052039.1">
    <property type="nucleotide sequence ID" value="NZ_JAXARY010000001.1"/>
</dbReference>
<name>A0ABU4UB16_9GAMM</name>
<keyword evidence="2" id="KW-1185">Reference proteome</keyword>
<dbReference type="Proteomes" id="UP001284537">
    <property type="component" value="Unassembled WGS sequence"/>
</dbReference>
<evidence type="ECO:0000313" key="1">
    <source>
        <dbReference type="EMBL" id="MDX8125969.1"/>
    </source>
</evidence>
<accession>A0ABU4UB16</accession>
<dbReference type="EMBL" id="JAXARY010000001">
    <property type="protein sequence ID" value="MDX8125969.1"/>
    <property type="molecule type" value="Genomic_DNA"/>
</dbReference>
<sequence length="124" mass="13864">MTDNSYQHIQGIKRGKLAVPLEDLLLTQAEHGLSDYLSLSLSDCGELTKVSITTTDVEPLTYSAFIRASAPLDFAAVVFVAQPVKLGELSDHRTLPDKRKACVRIARLAPFWRVLRQKGSQRRR</sequence>
<evidence type="ECO:0000313" key="2">
    <source>
        <dbReference type="Proteomes" id="UP001284537"/>
    </source>
</evidence>
<protein>
    <submittedName>
        <fullName evidence="1">Uncharacterized protein</fullName>
    </submittedName>
</protein>
<gene>
    <name evidence="1" type="ORF">QLH52_01630</name>
</gene>
<proteinExistence type="predicted"/>
<organism evidence="1 2">
    <name type="scientific">Methylomonas defluvii</name>
    <dbReference type="NCBI Taxonomy" id="3045149"/>
    <lineage>
        <taxon>Bacteria</taxon>
        <taxon>Pseudomonadati</taxon>
        <taxon>Pseudomonadota</taxon>
        <taxon>Gammaproteobacteria</taxon>
        <taxon>Methylococcales</taxon>
        <taxon>Methylococcaceae</taxon>
        <taxon>Methylomonas</taxon>
    </lineage>
</organism>
<comment type="caution">
    <text evidence="1">The sequence shown here is derived from an EMBL/GenBank/DDBJ whole genome shotgun (WGS) entry which is preliminary data.</text>
</comment>
<reference evidence="1 2" key="1">
    <citation type="submission" date="2023-11" db="EMBL/GenBank/DDBJ databases">
        <authorList>
            <person name="Ouyang M.-Y."/>
        </authorList>
    </citation>
    <scope>NUCLEOTIDE SEQUENCE [LARGE SCALE GENOMIC DNA]</scope>
    <source>
        <strain evidence="1 2">OY6</strain>
    </source>
</reference>